<organism evidence="2 3">
    <name type="scientific">Symmachiella dynata</name>
    <dbReference type="NCBI Taxonomy" id="2527995"/>
    <lineage>
        <taxon>Bacteria</taxon>
        <taxon>Pseudomonadati</taxon>
        <taxon>Planctomycetota</taxon>
        <taxon>Planctomycetia</taxon>
        <taxon>Planctomycetales</taxon>
        <taxon>Planctomycetaceae</taxon>
        <taxon>Symmachiella</taxon>
    </lineage>
</organism>
<evidence type="ECO:0000313" key="3">
    <source>
        <dbReference type="Proteomes" id="UP000319383"/>
    </source>
</evidence>
<evidence type="ECO:0000313" key="2">
    <source>
        <dbReference type="EMBL" id="QDU45451.1"/>
    </source>
</evidence>
<proteinExistence type="predicted"/>
<evidence type="ECO:0000256" key="1">
    <source>
        <dbReference type="SAM" id="SignalP"/>
    </source>
</evidence>
<name>A0A517ZSH8_9PLAN</name>
<dbReference type="KEGG" id="sdyn:Mal52_39450"/>
<feature type="chain" id="PRO_5021789898" evidence="1">
    <location>
        <begin position="26"/>
        <end position="512"/>
    </location>
</feature>
<feature type="signal peptide" evidence="1">
    <location>
        <begin position="1"/>
        <end position="25"/>
    </location>
</feature>
<dbReference type="AlphaFoldDB" id="A0A517ZSH8"/>
<protein>
    <submittedName>
        <fullName evidence="2">Uncharacterized protein</fullName>
    </submittedName>
</protein>
<keyword evidence="1" id="KW-0732">Signal</keyword>
<accession>A0A517ZSH8</accession>
<keyword evidence="3" id="KW-1185">Reference proteome</keyword>
<dbReference type="Proteomes" id="UP000319383">
    <property type="component" value="Chromosome"/>
</dbReference>
<reference evidence="2 3" key="1">
    <citation type="submission" date="2019-02" db="EMBL/GenBank/DDBJ databases">
        <title>Deep-cultivation of Planctomycetes and their phenomic and genomic characterization uncovers novel biology.</title>
        <authorList>
            <person name="Wiegand S."/>
            <person name="Jogler M."/>
            <person name="Boedeker C."/>
            <person name="Pinto D."/>
            <person name="Vollmers J."/>
            <person name="Rivas-Marin E."/>
            <person name="Kohn T."/>
            <person name="Peeters S.H."/>
            <person name="Heuer A."/>
            <person name="Rast P."/>
            <person name="Oberbeckmann S."/>
            <person name="Bunk B."/>
            <person name="Jeske O."/>
            <person name="Meyerdierks A."/>
            <person name="Storesund J.E."/>
            <person name="Kallscheuer N."/>
            <person name="Luecker S."/>
            <person name="Lage O.M."/>
            <person name="Pohl T."/>
            <person name="Merkel B.J."/>
            <person name="Hornburger P."/>
            <person name="Mueller R.-W."/>
            <person name="Bruemmer F."/>
            <person name="Labrenz M."/>
            <person name="Spormann A.M."/>
            <person name="Op den Camp H."/>
            <person name="Overmann J."/>
            <person name="Amann R."/>
            <person name="Jetten M.S.M."/>
            <person name="Mascher T."/>
            <person name="Medema M.H."/>
            <person name="Devos D.P."/>
            <person name="Kaster A.-K."/>
            <person name="Ovreas L."/>
            <person name="Rohde M."/>
            <person name="Galperin M.Y."/>
            <person name="Jogler C."/>
        </authorList>
    </citation>
    <scope>NUCLEOTIDE SEQUENCE [LARGE SCALE GENOMIC DNA]</scope>
    <source>
        <strain evidence="2 3">Mal52</strain>
    </source>
</reference>
<dbReference type="RefSeq" id="WP_145377866.1">
    <property type="nucleotide sequence ID" value="NZ_CP036276.1"/>
</dbReference>
<dbReference type="EMBL" id="CP036276">
    <property type="protein sequence ID" value="QDU45451.1"/>
    <property type="molecule type" value="Genomic_DNA"/>
</dbReference>
<sequence precursor="true">MTKIFTAAVGFVILLSALFAASARAADEPASLRMTIVVNLGEDLGQNYGSLFEIKNRDGKVVGGAGFEGVYNTTGRGNRRRLQLFVKTPGQPLEYDVKPLPRSTTDAGVYLADFNGRLQAQSASGGKDRRLMAWDDSRWVPDEKHVPFATYVADKVMEVVSPRVLYGGKPILDLTGKDVGIARYYYAGGHLFVRVHGKGVNEIAACPWRPSQSAEIDYQAAPKIPMRMPYEFIYSYGQLGDDVLAATNTGGVYRFNGQEWKCLVEPIADVSYQVYTMITYYDRLLLGQYPTGNLFEYDGQEVRHLQDQPPVMPGVSNAAREAQTTAIYGGDLYVGVWPWAELWRLDSNSHQWKFSRRMFTHPPLTDAQVHPYEKEATQLGHVLNRWGHRITGLIPLGDSLFVSTSSKGSTPYDPSYGFLNEDDKWKEYGRVYQLTLPGQVSLDTEWKAGPITFEITATPDQLTLRQAGGKSQVARITRAMFDALRSGQVIQRSGVFGKFGGQELTVTKNVTE</sequence>
<gene>
    <name evidence="2" type="ORF">Mal52_39450</name>
</gene>